<evidence type="ECO:0000256" key="1">
    <source>
        <dbReference type="ARBA" id="ARBA00004141"/>
    </source>
</evidence>
<feature type="transmembrane region" description="Helical" evidence="8">
    <location>
        <begin position="323"/>
        <end position="347"/>
    </location>
</feature>
<evidence type="ECO:0000256" key="2">
    <source>
        <dbReference type="ARBA" id="ARBA00007998"/>
    </source>
</evidence>
<evidence type="ECO:0000256" key="7">
    <source>
        <dbReference type="ARBA" id="ARBA00023136"/>
    </source>
</evidence>
<dbReference type="GO" id="GO:0009847">
    <property type="term" value="P:spore germination"/>
    <property type="evidence" value="ECO:0007669"/>
    <property type="project" value="InterPro"/>
</dbReference>
<keyword evidence="10" id="KW-1185">Reference proteome</keyword>
<accession>A0A9X8UK02</accession>
<evidence type="ECO:0000256" key="5">
    <source>
        <dbReference type="ARBA" id="ARBA00022692"/>
    </source>
</evidence>
<sequence>MPQITVSQFFIMLFLCRSFSFFTIVPGLRESASGSAGLASLVLFVVFSVLIMLPSFLILRRQKGVGLIEFAYQRSQGAGFACATLFALLALSVAIDNVVHFAVFITSAVYPNDSNVIFVVLFTLVALYMVYLGLESTARFSGLALILLLGSLVMIVLSLAREFDTVGLISPFLGGVRPVVQGGAVTVNESSELMLVLLFIPYLKGNVKKGFLWWVLGVFALLEGMIFVTLCTVGQYAVTQSYPLYAVAKMARLFYFQRMDAVHMVIWTMIGLIKSALYLFIAQRCLCFLFGAKRKNTILLALGGITILCSLLLAHYFTAYQALYNFTLTGIPLYVAVLLVPVLLILIPGRRRKEDKA</sequence>
<dbReference type="RefSeq" id="WP_132084147.1">
    <property type="nucleotide sequence ID" value="NZ_SLUK01000003.1"/>
</dbReference>
<evidence type="ECO:0000313" key="9">
    <source>
        <dbReference type="EMBL" id="TCL43993.1"/>
    </source>
</evidence>
<feature type="transmembrane region" description="Helical" evidence="8">
    <location>
        <begin position="80"/>
        <end position="110"/>
    </location>
</feature>
<dbReference type="Proteomes" id="UP000294682">
    <property type="component" value="Unassembled WGS sequence"/>
</dbReference>
<organism evidence="9 10">
    <name type="scientific">Harryflintia acetispora</name>
    <dbReference type="NCBI Taxonomy" id="1849041"/>
    <lineage>
        <taxon>Bacteria</taxon>
        <taxon>Bacillati</taxon>
        <taxon>Bacillota</taxon>
        <taxon>Clostridia</taxon>
        <taxon>Eubacteriales</taxon>
        <taxon>Oscillospiraceae</taxon>
        <taxon>Harryflintia</taxon>
    </lineage>
</organism>
<dbReference type="PANTHER" id="PTHR34975">
    <property type="entry name" value="SPORE GERMINATION PROTEIN A2"/>
    <property type="match status" value="1"/>
</dbReference>
<dbReference type="AlphaFoldDB" id="A0A9X8UK02"/>
<evidence type="ECO:0000313" key="10">
    <source>
        <dbReference type="Proteomes" id="UP000294682"/>
    </source>
</evidence>
<dbReference type="PANTHER" id="PTHR34975:SF2">
    <property type="entry name" value="SPORE GERMINATION PROTEIN A2"/>
    <property type="match status" value="1"/>
</dbReference>
<evidence type="ECO:0000256" key="3">
    <source>
        <dbReference type="ARBA" id="ARBA00022448"/>
    </source>
</evidence>
<evidence type="ECO:0000256" key="6">
    <source>
        <dbReference type="ARBA" id="ARBA00022989"/>
    </source>
</evidence>
<proteinExistence type="inferred from homology"/>
<feature type="transmembrane region" description="Helical" evidence="8">
    <location>
        <begin position="141"/>
        <end position="160"/>
    </location>
</feature>
<dbReference type="Pfam" id="PF03845">
    <property type="entry name" value="Spore_permease"/>
    <property type="match status" value="1"/>
</dbReference>
<dbReference type="InterPro" id="IPR004761">
    <property type="entry name" value="Spore_GerAB"/>
</dbReference>
<comment type="similarity">
    <text evidence="2">Belongs to the amino acid-polyamine-organocation (APC) superfamily. Spore germination protein (SGP) (TC 2.A.3.9) family.</text>
</comment>
<dbReference type="EMBL" id="SLUK01000003">
    <property type="protein sequence ID" value="TCL43993.1"/>
    <property type="molecule type" value="Genomic_DNA"/>
</dbReference>
<feature type="transmembrane region" description="Helical" evidence="8">
    <location>
        <begin position="264"/>
        <end position="286"/>
    </location>
</feature>
<feature type="transmembrane region" description="Helical" evidence="8">
    <location>
        <begin position="298"/>
        <end position="317"/>
    </location>
</feature>
<keyword evidence="6 8" id="KW-1133">Transmembrane helix</keyword>
<reference evidence="9 10" key="1">
    <citation type="submission" date="2019-03" db="EMBL/GenBank/DDBJ databases">
        <title>Genomic Encyclopedia of Type Strains, Phase IV (KMG-IV): sequencing the most valuable type-strain genomes for metagenomic binning, comparative biology and taxonomic classification.</title>
        <authorList>
            <person name="Goeker M."/>
        </authorList>
    </citation>
    <scope>NUCLEOTIDE SEQUENCE [LARGE SCALE GENOMIC DNA]</scope>
    <source>
        <strain evidence="9 10">DSM 100433</strain>
    </source>
</reference>
<evidence type="ECO:0000256" key="8">
    <source>
        <dbReference type="SAM" id="Phobius"/>
    </source>
</evidence>
<feature type="transmembrane region" description="Helical" evidence="8">
    <location>
        <begin position="212"/>
        <end position="238"/>
    </location>
</feature>
<keyword evidence="5 8" id="KW-0812">Transmembrane</keyword>
<gene>
    <name evidence="9" type="ORF">EDD78_10330</name>
</gene>
<feature type="transmembrane region" description="Helical" evidence="8">
    <location>
        <begin position="116"/>
        <end position="134"/>
    </location>
</feature>
<comment type="caution">
    <text evidence="9">The sequence shown here is derived from an EMBL/GenBank/DDBJ whole genome shotgun (WGS) entry which is preliminary data.</text>
</comment>
<keyword evidence="7 8" id="KW-0472">Membrane</keyword>
<dbReference type="GO" id="GO:0016020">
    <property type="term" value="C:membrane"/>
    <property type="evidence" value="ECO:0007669"/>
    <property type="project" value="UniProtKB-SubCell"/>
</dbReference>
<evidence type="ECO:0000256" key="4">
    <source>
        <dbReference type="ARBA" id="ARBA00022544"/>
    </source>
</evidence>
<name>A0A9X8UK02_9FIRM</name>
<feature type="transmembrane region" description="Helical" evidence="8">
    <location>
        <begin position="36"/>
        <end position="59"/>
    </location>
</feature>
<protein>
    <submittedName>
        <fullName evidence="9">Spore germination protein</fullName>
    </submittedName>
</protein>
<feature type="transmembrane region" description="Helical" evidence="8">
    <location>
        <begin position="180"/>
        <end position="200"/>
    </location>
</feature>
<keyword evidence="4" id="KW-0309">Germination</keyword>
<comment type="subcellular location">
    <subcellularLocation>
        <location evidence="1">Membrane</location>
        <topology evidence="1">Multi-pass membrane protein</topology>
    </subcellularLocation>
</comment>
<keyword evidence="3" id="KW-0813">Transport</keyword>